<sequence>MGTGTGAGFRLYSKEESAPGTVATGNFDQLPCFTFTPAGQIDIGQDQILSANTSRDAGTPYQDGPQQVSGEARVPLDTVHIGKWLKLLLGAPTTTGAAPNYTHVFKSGGSALPARSFEKAFPGVPSFYMLTGMRANTLALQSQPRGGADATFGLLGFGEADPATVSGAGTPVVTPFSRFMRNTGVVKRANAVLAGVTNATLNFSNGMSAAEALRSDRRVEDIDIAQATASGTVTLRFYDDAIQTVAKSFTASALELNWTLDANTSIAFLMAQTYFQAKGPAVQGPEAITREYNWQAGNDGTAGVSLLAVTLKNQVASYA</sequence>
<dbReference type="Proteomes" id="UP001258945">
    <property type="component" value="Unassembled WGS sequence"/>
</dbReference>
<reference evidence="1 2" key="1">
    <citation type="journal article" date="2019" name="Microb. Pathog.">
        <title>Comparison of VITEK 2, MALDI-TOF MS, 16S rRNA gene sequencing, and whole-genome sequencing for identification of Roseomonas mucosa.</title>
        <authorList>
            <person name="Rudolph W.W."/>
            <person name="Gunzer F."/>
            <person name="Trauth M."/>
            <person name="Bunk B."/>
            <person name="Bigge R."/>
            <person name="Schrottner P."/>
        </authorList>
    </citation>
    <scope>NUCLEOTIDE SEQUENCE [LARGE SCALE GENOMIC DNA]</scope>
    <source>
        <strain evidence="1 2">DSM 103800</strain>
    </source>
</reference>
<proteinExistence type="predicted"/>
<protein>
    <submittedName>
        <fullName evidence="1">Phage tail tube protein</fullName>
    </submittedName>
</protein>
<accession>A0ABU3MBD2</accession>
<evidence type="ECO:0000313" key="2">
    <source>
        <dbReference type="Proteomes" id="UP001258945"/>
    </source>
</evidence>
<dbReference type="InterPro" id="IPR044000">
    <property type="entry name" value="Phage_tube_2"/>
</dbReference>
<gene>
    <name evidence="1" type="ORF">RQ831_03995</name>
</gene>
<name>A0ABU3MBD2_9PROT</name>
<dbReference type="EMBL" id="JAVVDO010000004">
    <property type="protein sequence ID" value="MDT8330203.1"/>
    <property type="molecule type" value="Genomic_DNA"/>
</dbReference>
<comment type="caution">
    <text evidence="1">The sequence shown here is derived from an EMBL/GenBank/DDBJ whole genome shotgun (WGS) entry which is preliminary data.</text>
</comment>
<keyword evidence="2" id="KW-1185">Reference proteome</keyword>
<dbReference type="Pfam" id="PF18906">
    <property type="entry name" value="Phage_tube_2"/>
    <property type="match status" value="1"/>
</dbReference>
<dbReference type="RefSeq" id="WP_314280406.1">
    <property type="nucleotide sequence ID" value="NZ_JAVVDO010000004.1"/>
</dbReference>
<evidence type="ECO:0000313" key="1">
    <source>
        <dbReference type="EMBL" id="MDT8330203.1"/>
    </source>
</evidence>
<organism evidence="1 2">
    <name type="scientific">Roseomonas gilardii</name>
    <dbReference type="NCBI Taxonomy" id="257708"/>
    <lineage>
        <taxon>Bacteria</taxon>
        <taxon>Pseudomonadati</taxon>
        <taxon>Pseudomonadota</taxon>
        <taxon>Alphaproteobacteria</taxon>
        <taxon>Acetobacterales</taxon>
        <taxon>Roseomonadaceae</taxon>
        <taxon>Roseomonas</taxon>
    </lineage>
</organism>